<sequence length="156" mass="16786">MVRVLHRLMLLLVLVAVQPMGAALAQVQFPQTPLQVIAADGRRHDFTVEVASSADQLAQGLMYRTKLAATAGMLFDFGAPRTVAMWMKNTLIPLDMLFITDNGRIAGISQRAVPHSTVTISSPGDVKAVLELNGGTASRLGIKVGDRVMHPIFASH</sequence>
<dbReference type="Gene3D" id="2.60.120.1140">
    <property type="entry name" value="Protein of unknown function DUF192"/>
    <property type="match status" value="1"/>
</dbReference>
<evidence type="ECO:0000313" key="2">
    <source>
        <dbReference type="EMBL" id="CAM75985.1"/>
    </source>
</evidence>
<organism evidence="2">
    <name type="scientific">Magnetospirillum gryphiswaldense</name>
    <dbReference type="NCBI Taxonomy" id="55518"/>
    <lineage>
        <taxon>Bacteria</taxon>
        <taxon>Pseudomonadati</taxon>
        <taxon>Pseudomonadota</taxon>
        <taxon>Alphaproteobacteria</taxon>
        <taxon>Rhodospirillales</taxon>
        <taxon>Rhodospirillaceae</taxon>
        <taxon>Magnetospirillum</taxon>
    </lineage>
</organism>
<name>A4TZC8_9PROT</name>
<proteinExistence type="predicted"/>
<protein>
    <submittedName>
        <fullName evidence="2">Secreted protein containing DUF192</fullName>
    </submittedName>
</protein>
<dbReference type="EMBL" id="CU459003">
    <property type="protein sequence ID" value="CAM75985.1"/>
    <property type="molecule type" value="Genomic_DNA"/>
</dbReference>
<dbReference type="InterPro" id="IPR003795">
    <property type="entry name" value="DUF192"/>
</dbReference>
<reference evidence="2" key="1">
    <citation type="journal article" date="2007" name="J. Bacteriol.">
        <title>Comparative genome analysis of four magnetotactic bacteria reveals a complex set of group-specific genes implicated in magnetosome biomineralization and function.</title>
        <authorList>
            <person name="Richter M."/>
            <person name="Kube M."/>
            <person name="Bazylinski D.A."/>
            <person name="Lombardot T."/>
            <person name="Gloeckner F.O."/>
            <person name="Reinhardt R."/>
            <person name="Schueler D."/>
        </authorList>
    </citation>
    <scope>NUCLEOTIDE SEQUENCE</scope>
    <source>
        <strain evidence="2">MSR-1</strain>
    </source>
</reference>
<accession>A4TZC8</accession>
<dbReference type="Pfam" id="PF02643">
    <property type="entry name" value="DUF192"/>
    <property type="match status" value="1"/>
</dbReference>
<gene>
    <name evidence="2" type="ORF">MGR_3313</name>
</gene>
<evidence type="ECO:0000256" key="1">
    <source>
        <dbReference type="SAM" id="SignalP"/>
    </source>
</evidence>
<feature type="chain" id="PRO_5002674488" evidence="1">
    <location>
        <begin position="26"/>
        <end position="156"/>
    </location>
</feature>
<dbReference type="RefSeq" id="WP_106002452.1">
    <property type="nucleotide sequence ID" value="NZ_CP027527.1"/>
</dbReference>
<dbReference type="PANTHER" id="PTHR37953:SF1">
    <property type="entry name" value="UPF0127 PROTEIN MJ1496"/>
    <property type="match status" value="1"/>
</dbReference>
<dbReference type="AlphaFoldDB" id="A4TZC8"/>
<dbReference type="InterPro" id="IPR038695">
    <property type="entry name" value="Saro_0823-like_sf"/>
</dbReference>
<dbReference type="PANTHER" id="PTHR37953">
    <property type="entry name" value="UPF0127 PROTEIN MJ1496"/>
    <property type="match status" value="1"/>
</dbReference>
<feature type="signal peptide" evidence="1">
    <location>
        <begin position="1"/>
        <end position="25"/>
    </location>
</feature>
<keyword evidence="1" id="KW-0732">Signal</keyword>